<keyword evidence="3" id="KW-1185">Reference proteome</keyword>
<dbReference type="EMBL" id="GG692404">
    <property type="protein sequence ID" value="EER30495.1"/>
    <property type="molecule type" value="Genomic_DNA"/>
</dbReference>
<feature type="region of interest" description="Disordered" evidence="1">
    <location>
        <begin position="1"/>
        <end position="44"/>
    </location>
</feature>
<evidence type="ECO:0000313" key="2">
    <source>
        <dbReference type="EMBL" id="EER30495.1"/>
    </source>
</evidence>
<dbReference type="KEGG" id="ctp:CTRG_05894"/>
<dbReference type="GeneID" id="8296009"/>
<feature type="compositionally biased region" description="Acidic residues" evidence="1">
    <location>
        <begin position="147"/>
        <end position="187"/>
    </location>
</feature>
<gene>
    <name evidence="2" type="ORF">CTRG_05894</name>
</gene>
<dbReference type="HOGENOM" id="CLU_056577_0_0_1"/>
<dbReference type="RefSeq" id="XP_002546416.1">
    <property type="nucleotide sequence ID" value="XM_002546370.1"/>
</dbReference>
<proteinExistence type="predicted"/>
<evidence type="ECO:0000313" key="3">
    <source>
        <dbReference type="Proteomes" id="UP000002037"/>
    </source>
</evidence>
<dbReference type="OrthoDB" id="4063176at2759"/>
<evidence type="ECO:0000256" key="1">
    <source>
        <dbReference type="SAM" id="MobiDB-lite"/>
    </source>
</evidence>
<dbReference type="VEuPathDB" id="FungiDB:CTRG_05894"/>
<accession>C5MIK1</accession>
<feature type="region of interest" description="Disordered" evidence="1">
    <location>
        <begin position="112"/>
        <end position="199"/>
    </location>
</feature>
<organism evidence="2 3">
    <name type="scientific">Candida tropicalis (strain ATCC MYA-3404 / T1)</name>
    <name type="common">Yeast</name>
    <dbReference type="NCBI Taxonomy" id="294747"/>
    <lineage>
        <taxon>Eukaryota</taxon>
        <taxon>Fungi</taxon>
        <taxon>Dikarya</taxon>
        <taxon>Ascomycota</taxon>
        <taxon>Saccharomycotina</taxon>
        <taxon>Pichiomycetes</taxon>
        <taxon>Debaryomycetaceae</taxon>
        <taxon>Candida/Lodderomyces clade</taxon>
        <taxon>Candida</taxon>
    </lineage>
</organism>
<sequence>MVDNHVTTKPRRKSATSPKNPKLPSPRPEPTMIKRRNSSLANSSSPWFRRNSFLSNSMIENENFQVYESSYSNNYNIISLKEYQGFIFNQDLFATPYQQSRSLAIEKTRRLNSMSHGNSGGNTCLRRHTSYHPQRPNLNESKRNSIDTDDNDVAIEDDDEDEDEVMVDEQEVVEEEEDDDDDDEYEEMQGYGGDQTNRRYKVRVTEIVINEKENDIFPN</sequence>
<name>C5MIK1_CANTT</name>
<protein>
    <submittedName>
        <fullName evidence="2">Uncharacterized protein</fullName>
    </submittedName>
</protein>
<reference evidence="2 3" key="1">
    <citation type="journal article" date="2009" name="Nature">
        <title>Evolution of pathogenicity and sexual reproduction in eight Candida genomes.</title>
        <authorList>
            <person name="Butler G."/>
            <person name="Rasmussen M.D."/>
            <person name="Lin M.F."/>
            <person name="Santos M.A."/>
            <person name="Sakthikumar S."/>
            <person name="Munro C.A."/>
            <person name="Rheinbay E."/>
            <person name="Grabherr M."/>
            <person name="Forche A."/>
            <person name="Reedy J.L."/>
            <person name="Agrafioti I."/>
            <person name="Arnaud M.B."/>
            <person name="Bates S."/>
            <person name="Brown A.J."/>
            <person name="Brunke S."/>
            <person name="Costanzo M.C."/>
            <person name="Fitzpatrick D.A."/>
            <person name="de Groot P.W."/>
            <person name="Harris D."/>
            <person name="Hoyer L.L."/>
            <person name="Hube B."/>
            <person name="Klis F.M."/>
            <person name="Kodira C."/>
            <person name="Lennard N."/>
            <person name="Logue M.E."/>
            <person name="Martin R."/>
            <person name="Neiman A.M."/>
            <person name="Nikolaou E."/>
            <person name="Quail M.A."/>
            <person name="Quinn J."/>
            <person name="Santos M.C."/>
            <person name="Schmitzberger F.F."/>
            <person name="Sherlock G."/>
            <person name="Shah P."/>
            <person name="Silverstein K.A."/>
            <person name="Skrzypek M.S."/>
            <person name="Soll D."/>
            <person name="Staggs R."/>
            <person name="Stansfield I."/>
            <person name="Stumpf M.P."/>
            <person name="Sudbery P.E."/>
            <person name="Srikantha T."/>
            <person name="Zeng Q."/>
            <person name="Berman J."/>
            <person name="Berriman M."/>
            <person name="Heitman J."/>
            <person name="Gow N.A."/>
            <person name="Lorenz M.C."/>
            <person name="Birren B.W."/>
            <person name="Kellis M."/>
            <person name="Cuomo C.A."/>
        </authorList>
    </citation>
    <scope>NUCLEOTIDE SEQUENCE [LARGE SCALE GENOMIC DNA]</scope>
    <source>
        <strain evidence="3">ATCC MYA-3404 / T1</strain>
    </source>
</reference>
<dbReference type="AlphaFoldDB" id="C5MIK1"/>
<dbReference type="Proteomes" id="UP000002037">
    <property type="component" value="Unassembled WGS sequence"/>
</dbReference>
<dbReference type="eggNOG" id="ENOG502SE1D">
    <property type="taxonomic scope" value="Eukaryota"/>
</dbReference>
<dbReference type="STRING" id="294747.C5MIK1"/>